<evidence type="ECO:0000313" key="2">
    <source>
        <dbReference type="Proteomes" id="UP000275408"/>
    </source>
</evidence>
<dbReference type="InterPro" id="IPR011333">
    <property type="entry name" value="SKP1/BTB/POZ_sf"/>
</dbReference>
<comment type="caution">
    <text evidence="1">The sequence shown here is derived from an EMBL/GenBank/DDBJ whole genome shotgun (WGS) entry which is preliminary data.</text>
</comment>
<accession>A0A3M6TNC0</accession>
<name>A0A3M6TNC0_POCDA</name>
<evidence type="ECO:0008006" key="3">
    <source>
        <dbReference type="Google" id="ProtNLM"/>
    </source>
</evidence>
<dbReference type="AlphaFoldDB" id="A0A3M6TNC0"/>
<sequence length="193" mass="21977">MDGESESKQVIPAHMFVLSISSPVFEAMFHNVKQIQVGRDAQEYRVMCASTKSLKRSNGRTCLAVYSFVIGVRSLNSCVSTSEASLQSCLPSRRATSIESRKAARVSTCTRTKKRRISFAIMKNAQQVIVHITLGRNHAFTKLATCVTLRNFYNDGNLKTHSLLRQSRQSYCRYNNHRIETIIKRRWVWATGR</sequence>
<dbReference type="EMBL" id="RCHS01003253">
    <property type="protein sequence ID" value="RMX42849.1"/>
    <property type="molecule type" value="Genomic_DNA"/>
</dbReference>
<evidence type="ECO:0000313" key="1">
    <source>
        <dbReference type="EMBL" id="RMX42849.1"/>
    </source>
</evidence>
<organism evidence="1 2">
    <name type="scientific">Pocillopora damicornis</name>
    <name type="common">Cauliflower coral</name>
    <name type="synonym">Millepora damicornis</name>
    <dbReference type="NCBI Taxonomy" id="46731"/>
    <lineage>
        <taxon>Eukaryota</taxon>
        <taxon>Metazoa</taxon>
        <taxon>Cnidaria</taxon>
        <taxon>Anthozoa</taxon>
        <taxon>Hexacorallia</taxon>
        <taxon>Scleractinia</taxon>
        <taxon>Astrocoeniina</taxon>
        <taxon>Pocilloporidae</taxon>
        <taxon>Pocillopora</taxon>
    </lineage>
</organism>
<proteinExistence type="predicted"/>
<keyword evidence="2" id="KW-1185">Reference proteome</keyword>
<protein>
    <recommendedName>
        <fullName evidence="3">BTB domain-containing protein</fullName>
    </recommendedName>
</protein>
<reference evidence="1 2" key="1">
    <citation type="journal article" date="2018" name="Sci. Rep.">
        <title>Comparative analysis of the Pocillopora damicornis genome highlights role of immune system in coral evolution.</title>
        <authorList>
            <person name="Cunning R."/>
            <person name="Bay R.A."/>
            <person name="Gillette P."/>
            <person name="Baker A.C."/>
            <person name="Traylor-Knowles N."/>
        </authorList>
    </citation>
    <scope>NUCLEOTIDE SEQUENCE [LARGE SCALE GENOMIC DNA]</scope>
    <source>
        <strain evidence="1">RSMAS</strain>
        <tissue evidence="1">Whole animal</tissue>
    </source>
</reference>
<dbReference type="Gene3D" id="3.30.710.10">
    <property type="entry name" value="Potassium Channel Kv1.1, Chain A"/>
    <property type="match status" value="1"/>
</dbReference>
<gene>
    <name evidence="1" type="ORF">pdam_00005094</name>
</gene>
<dbReference type="Proteomes" id="UP000275408">
    <property type="component" value="Unassembled WGS sequence"/>
</dbReference>